<feature type="transmembrane region" description="Helical" evidence="1">
    <location>
        <begin position="169"/>
        <end position="191"/>
    </location>
</feature>
<reference evidence="2" key="1">
    <citation type="submission" date="2022-09" db="EMBL/GenBank/DDBJ databases">
        <title>Rhodovastum sp. nov. RN2-1 isolated from soil in Seongnam, South Korea.</title>
        <authorList>
            <person name="Le N.T."/>
        </authorList>
    </citation>
    <scope>NUCLEOTIDE SEQUENCE</scope>
    <source>
        <strain evidence="2">RN2-1</strain>
    </source>
</reference>
<accession>A0AA41YJJ5</accession>
<evidence type="ECO:0000256" key="1">
    <source>
        <dbReference type="SAM" id="Phobius"/>
    </source>
</evidence>
<feature type="transmembrane region" description="Helical" evidence="1">
    <location>
        <begin position="45"/>
        <end position="68"/>
    </location>
</feature>
<gene>
    <name evidence="2" type="ORF">OL599_04075</name>
</gene>
<evidence type="ECO:0008006" key="4">
    <source>
        <dbReference type="Google" id="ProtNLM"/>
    </source>
</evidence>
<keyword evidence="1" id="KW-0472">Membrane</keyword>
<proteinExistence type="predicted"/>
<feature type="transmembrane region" description="Helical" evidence="1">
    <location>
        <begin position="119"/>
        <end position="148"/>
    </location>
</feature>
<reference evidence="2" key="2">
    <citation type="submission" date="2022-10" db="EMBL/GenBank/DDBJ databases">
        <authorList>
            <person name="Trinh H.N."/>
        </authorList>
    </citation>
    <scope>NUCLEOTIDE SEQUENCE</scope>
    <source>
        <strain evidence="2">RN2-1</strain>
    </source>
</reference>
<keyword evidence="1" id="KW-0812">Transmembrane</keyword>
<comment type="caution">
    <text evidence="2">The sequence shown here is derived from an EMBL/GenBank/DDBJ whole genome shotgun (WGS) entry which is preliminary data.</text>
</comment>
<feature type="transmembrane region" description="Helical" evidence="1">
    <location>
        <begin position="21"/>
        <end position="39"/>
    </location>
</feature>
<dbReference type="Proteomes" id="UP001165679">
    <property type="component" value="Unassembled WGS sequence"/>
</dbReference>
<sequence length="194" mass="21557">MQQSATVALDDDVTPIAYTNLIWVGVALAVMVAVIRADIPWALNFLHVICGILWTGIDLFMGFVLGPIMRRLPLPARRAVICRLMPRMLFLMPTLSIITGTAGYYHAQQMGFLDVGYPAFWWVVAALVIVTILTVQGLGLLLPTNLLVYLEMRKDRPDGARIGRLMRRYVRAVGFQGVLQVTIIVVMARFATGL</sequence>
<evidence type="ECO:0000313" key="3">
    <source>
        <dbReference type="Proteomes" id="UP001165679"/>
    </source>
</evidence>
<feature type="transmembrane region" description="Helical" evidence="1">
    <location>
        <begin position="89"/>
        <end position="107"/>
    </location>
</feature>
<protein>
    <recommendedName>
        <fullName evidence="4">DUF2269 family protein</fullName>
    </recommendedName>
</protein>
<dbReference type="RefSeq" id="WP_264712359.1">
    <property type="nucleotide sequence ID" value="NZ_JAPDNT010000002.1"/>
</dbReference>
<dbReference type="AlphaFoldDB" id="A0AA41YJJ5"/>
<keyword evidence="1" id="KW-1133">Transmembrane helix</keyword>
<organism evidence="2 3">
    <name type="scientific">Limobrevibacterium gyesilva</name>
    <dbReference type="NCBI Taxonomy" id="2991712"/>
    <lineage>
        <taxon>Bacteria</taxon>
        <taxon>Pseudomonadati</taxon>
        <taxon>Pseudomonadota</taxon>
        <taxon>Alphaproteobacteria</taxon>
        <taxon>Acetobacterales</taxon>
        <taxon>Acetobacteraceae</taxon>
        <taxon>Limobrevibacterium</taxon>
    </lineage>
</organism>
<dbReference type="EMBL" id="JAPDNT010000002">
    <property type="protein sequence ID" value="MCW3473745.1"/>
    <property type="molecule type" value="Genomic_DNA"/>
</dbReference>
<name>A0AA41YJJ5_9PROT</name>
<keyword evidence="3" id="KW-1185">Reference proteome</keyword>
<evidence type="ECO:0000313" key="2">
    <source>
        <dbReference type="EMBL" id="MCW3473745.1"/>
    </source>
</evidence>